<dbReference type="Pfam" id="PF14433">
    <property type="entry name" value="SUKH-3"/>
    <property type="match status" value="1"/>
</dbReference>
<evidence type="ECO:0000313" key="1">
    <source>
        <dbReference type="EMBL" id="TFF33918.1"/>
    </source>
</evidence>
<name>A0A4Y8S4Q0_9SPHI</name>
<sequence>MFRFSDKTYKVLVDAGWHPQRNYDIGSFKECILNNGYRMSPIIEQFLMSYGGLKIEYNRKNGTKNSFHFDARTAIERVDDLWAQTTYYERLKVGLCVVGQADTDHLTLMMDETGKFYGGFDDFLCFIAESGEEAIEAMCSDREFEEIT</sequence>
<organism evidence="1 2">
    <name type="scientific">Mucilaginibacter psychrotolerans</name>
    <dbReference type="NCBI Taxonomy" id="1524096"/>
    <lineage>
        <taxon>Bacteria</taxon>
        <taxon>Pseudomonadati</taxon>
        <taxon>Bacteroidota</taxon>
        <taxon>Sphingobacteriia</taxon>
        <taxon>Sphingobacteriales</taxon>
        <taxon>Sphingobacteriaceae</taxon>
        <taxon>Mucilaginibacter</taxon>
    </lineage>
</organism>
<dbReference type="OrthoDB" id="797385at2"/>
<dbReference type="RefSeq" id="WP_133235638.1">
    <property type="nucleotide sequence ID" value="NZ_SOZE01000037.1"/>
</dbReference>
<evidence type="ECO:0008006" key="3">
    <source>
        <dbReference type="Google" id="ProtNLM"/>
    </source>
</evidence>
<comment type="caution">
    <text evidence="1">The sequence shown here is derived from an EMBL/GenBank/DDBJ whole genome shotgun (WGS) entry which is preliminary data.</text>
</comment>
<dbReference type="Proteomes" id="UP000297540">
    <property type="component" value="Unassembled WGS sequence"/>
</dbReference>
<protein>
    <recommendedName>
        <fullName evidence="3">SUKH-3 domain containing protein</fullName>
    </recommendedName>
</protein>
<evidence type="ECO:0000313" key="2">
    <source>
        <dbReference type="Proteomes" id="UP000297540"/>
    </source>
</evidence>
<dbReference type="AlphaFoldDB" id="A0A4Y8S4Q0"/>
<dbReference type="InterPro" id="IPR025850">
    <property type="entry name" value="SUKH-3"/>
</dbReference>
<dbReference type="EMBL" id="SOZE01000037">
    <property type="protein sequence ID" value="TFF33918.1"/>
    <property type="molecule type" value="Genomic_DNA"/>
</dbReference>
<gene>
    <name evidence="1" type="ORF">E2R66_23865</name>
</gene>
<keyword evidence="2" id="KW-1185">Reference proteome</keyword>
<reference evidence="1 2" key="1">
    <citation type="journal article" date="2017" name="Int. J. Syst. Evol. Microbiol.">
        <title>Mucilaginibacterpsychrotolerans sp. nov., isolated from peatlands.</title>
        <authorList>
            <person name="Deng Y."/>
            <person name="Shen L."/>
            <person name="Xu B."/>
            <person name="Liu Y."/>
            <person name="Gu Z."/>
            <person name="Liu H."/>
            <person name="Zhou Y."/>
        </authorList>
    </citation>
    <scope>NUCLEOTIDE SEQUENCE [LARGE SCALE GENOMIC DNA]</scope>
    <source>
        <strain evidence="1 2">NH7-4</strain>
    </source>
</reference>
<accession>A0A4Y8S4Q0</accession>
<proteinExistence type="predicted"/>